<keyword evidence="1" id="KW-1133">Transmembrane helix</keyword>
<evidence type="ECO:0000256" key="1">
    <source>
        <dbReference type="SAM" id="Phobius"/>
    </source>
</evidence>
<evidence type="ECO:0000313" key="2">
    <source>
        <dbReference type="EMBL" id="ABN04158.1"/>
    </source>
</evidence>
<organism evidence="2">
    <name type="scientific">gorilline gammaherpesvirus 1</name>
    <dbReference type="NCBI Taxonomy" id="159604"/>
    <lineage>
        <taxon>Viruses</taxon>
        <taxon>Duplodnaviria</taxon>
        <taxon>Heunggongvirae</taxon>
        <taxon>Peploviricota</taxon>
        <taxon>Herviviricetes</taxon>
        <taxon>Herpesvirales</taxon>
        <taxon>Orthoherpesviridae</taxon>
        <taxon>Gammaherpesvirinae</taxon>
        <taxon>Lymphocryptovirus</taxon>
        <taxon>Lymphocryptovirus gorillinegamma1</taxon>
    </lineage>
</organism>
<keyword evidence="1" id="KW-0812">Transmembrane</keyword>
<accession>A2TJU3</accession>
<keyword evidence="1" id="KW-0472">Membrane</keyword>
<reference evidence="2" key="1">
    <citation type="journal article" date="2007" name="J. Exp. Med.">
        <title>A CD8+ T cell immune evasion protein specific to Epstein-Barr virus and its close relatives in Old World primates.</title>
        <authorList>
            <person name="Hislop A.D."/>
            <person name="Ressing M.E."/>
            <person name="van Leeuwen D."/>
            <person name="Pudney V.A."/>
            <person name="Horst D."/>
            <person name="Koppers-Lalic D."/>
            <person name="Croft N.P."/>
            <person name="Neefjes J.J."/>
            <person name="Rickinson A.B."/>
            <person name="Wiertz E.J."/>
        </authorList>
    </citation>
    <scope>NUCLEOTIDE SEQUENCE</scope>
</reference>
<name>A2TJU3_9GAMA</name>
<sequence>MVVLENAAVLEQQNAACGLPGTAREHRPSQCPATGDVDDVRICLVVLCALFGILCLLLL</sequence>
<feature type="transmembrane region" description="Helical" evidence="1">
    <location>
        <begin position="39"/>
        <end position="58"/>
    </location>
</feature>
<proteinExistence type="predicted"/>
<dbReference type="Pfam" id="PF25740">
    <property type="entry name" value="BNLF2a"/>
    <property type="match status" value="1"/>
</dbReference>
<protein>
    <submittedName>
        <fullName evidence="2">BNLF2a-like protein</fullName>
    </submittedName>
</protein>
<dbReference type="InterPro" id="IPR058026">
    <property type="entry name" value="BNLF2a"/>
</dbReference>
<dbReference type="EMBL" id="EF207714">
    <property type="protein sequence ID" value="ABN04158.1"/>
    <property type="molecule type" value="Genomic_DNA"/>
</dbReference>